<keyword evidence="11" id="KW-1133">Transmembrane helix</keyword>
<evidence type="ECO:0000256" key="11">
    <source>
        <dbReference type="ARBA" id="ARBA00022989"/>
    </source>
</evidence>
<dbReference type="GO" id="GO:0008270">
    <property type="term" value="F:zinc ion binding"/>
    <property type="evidence" value="ECO:0007669"/>
    <property type="project" value="UniProtKB-KW"/>
</dbReference>
<dbReference type="InterPro" id="IPR006845">
    <property type="entry name" value="Pex_N"/>
</dbReference>
<evidence type="ECO:0000256" key="5">
    <source>
        <dbReference type="ARBA" id="ARBA00022448"/>
    </source>
</evidence>
<sequence>MAEHAAHLTSNGPIDPNRPSIFEVLAQQSLVTTVRPAIRHAVRVFAERYPEQLGKVVQFYDELYLIFDALVQSYFLKTCGGSFAENFYDLKRVPSASPDHPSLSFSLRMRATACLVLIPYIRQKMDSLFEDIQYKYGQDVGFFSFLQKNLNLKQRLLRLYLSVYPYVHSAWEVITLAYTMSYMLRGGRWHCPTVHLSGTQLCRLGPDDQVQTPGLGVDFSTWSQLSVTRKMLSALRVVFRLTAACLTTSLSVGVFFLQFLEWWYASDSSAPSLTALPIPSAPRQETLRDVHHQVCPLCMRLRVNSTALSVSGYVFCYLCITEHVRREKCCPITGYPATSEHLVKIYEQDL</sequence>
<reference evidence="17" key="1">
    <citation type="journal article" date="2023" name="G3 (Bethesda)">
        <title>A reference genome for the long-term kleptoplast-retaining sea slug Elysia crispata morphotype clarki.</title>
        <authorList>
            <person name="Eastman K.E."/>
            <person name="Pendleton A.L."/>
            <person name="Shaikh M.A."/>
            <person name="Suttiyut T."/>
            <person name="Ogas R."/>
            <person name="Tomko P."/>
            <person name="Gavelis G."/>
            <person name="Widhalm J.R."/>
            <person name="Wisecaver J.H."/>
        </authorList>
    </citation>
    <scope>NUCLEOTIDE SEQUENCE</scope>
    <source>
        <strain evidence="17">ECLA1</strain>
    </source>
</reference>
<keyword evidence="12 15" id="KW-0472">Membrane</keyword>
<dbReference type="PIRSF" id="PIRSF038074">
    <property type="entry name" value="Peroxisome_assembly_p12"/>
    <property type="match status" value="1"/>
</dbReference>
<evidence type="ECO:0000256" key="10">
    <source>
        <dbReference type="ARBA" id="ARBA00022927"/>
    </source>
</evidence>
<organism evidence="17 18">
    <name type="scientific">Elysia crispata</name>
    <name type="common">lettuce slug</name>
    <dbReference type="NCBI Taxonomy" id="231223"/>
    <lineage>
        <taxon>Eukaryota</taxon>
        <taxon>Metazoa</taxon>
        <taxon>Spiralia</taxon>
        <taxon>Lophotrochozoa</taxon>
        <taxon>Mollusca</taxon>
        <taxon>Gastropoda</taxon>
        <taxon>Heterobranchia</taxon>
        <taxon>Euthyneura</taxon>
        <taxon>Panpulmonata</taxon>
        <taxon>Sacoglossa</taxon>
        <taxon>Placobranchoidea</taxon>
        <taxon>Plakobranchidae</taxon>
        <taxon>Elysia</taxon>
    </lineage>
</organism>
<protein>
    <recommendedName>
        <fullName evidence="4 15">Peroxisome assembly protein 12</fullName>
    </recommendedName>
    <alternativeName>
        <fullName evidence="14 15">Peroxin-12</fullName>
    </alternativeName>
</protein>
<dbReference type="Gene3D" id="3.30.40.10">
    <property type="entry name" value="Zinc/RING finger domain, C3HC4 (zinc finger)"/>
    <property type="match status" value="1"/>
</dbReference>
<gene>
    <name evidence="17" type="ORF">RRG08_007050</name>
</gene>
<keyword evidence="13 15" id="KW-0576">Peroxisome</keyword>
<keyword evidence="5" id="KW-0813">Transport</keyword>
<dbReference type="GO" id="GO:0004842">
    <property type="term" value="F:ubiquitin-protein transferase activity"/>
    <property type="evidence" value="ECO:0007669"/>
    <property type="project" value="TreeGrafter"/>
</dbReference>
<keyword evidence="7" id="KW-0479">Metal-binding</keyword>
<evidence type="ECO:0000256" key="14">
    <source>
        <dbReference type="ARBA" id="ARBA00029692"/>
    </source>
</evidence>
<dbReference type="PANTHER" id="PTHR12888">
    <property type="entry name" value="PEROXISOME ASSEMBLY PROTEIN 12 PEROXIN-12"/>
    <property type="match status" value="1"/>
</dbReference>
<keyword evidence="8" id="KW-0863">Zinc-finger</keyword>
<dbReference type="PANTHER" id="PTHR12888:SF0">
    <property type="entry name" value="PEROXISOME ASSEMBLY PROTEIN 12"/>
    <property type="match status" value="1"/>
</dbReference>
<evidence type="ECO:0000256" key="8">
    <source>
        <dbReference type="ARBA" id="ARBA00022771"/>
    </source>
</evidence>
<evidence type="ECO:0000256" key="13">
    <source>
        <dbReference type="ARBA" id="ARBA00023140"/>
    </source>
</evidence>
<dbReference type="GO" id="GO:1990429">
    <property type="term" value="C:peroxisomal importomer complex"/>
    <property type="evidence" value="ECO:0007669"/>
    <property type="project" value="TreeGrafter"/>
</dbReference>
<evidence type="ECO:0000256" key="4">
    <source>
        <dbReference type="ARBA" id="ARBA00018980"/>
    </source>
</evidence>
<evidence type="ECO:0000256" key="2">
    <source>
        <dbReference type="ARBA" id="ARBA00004906"/>
    </source>
</evidence>
<evidence type="ECO:0000256" key="7">
    <source>
        <dbReference type="ARBA" id="ARBA00022723"/>
    </source>
</evidence>
<dbReference type="Pfam" id="PF04757">
    <property type="entry name" value="Pex2_Pex12"/>
    <property type="match status" value="1"/>
</dbReference>
<comment type="caution">
    <text evidence="17">The sequence shown here is derived from an EMBL/GenBank/DDBJ whole genome shotgun (WGS) entry which is preliminary data.</text>
</comment>
<dbReference type="GO" id="GO:0006513">
    <property type="term" value="P:protein monoubiquitination"/>
    <property type="evidence" value="ECO:0007669"/>
    <property type="project" value="TreeGrafter"/>
</dbReference>
<dbReference type="GO" id="GO:0005778">
    <property type="term" value="C:peroxisomal membrane"/>
    <property type="evidence" value="ECO:0007669"/>
    <property type="project" value="UniProtKB-SubCell"/>
</dbReference>
<comment type="subcellular location">
    <subcellularLocation>
        <location evidence="1">Peroxisome membrane</location>
        <topology evidence="1">Multi-pass membrane protein</topology>
    </subcellularLocation>
</comment>
<dbReference type="CDD" id="cd16451">
    <property type="entry name" value="mRING_PEX12"/>
    <property type="match status" value="1"/>
</dbReference>
<dbReference type="GO" id="GO:0016558">
    <property type="term" value="P:protein import into peroxisome matrix"/>
    <property type="evidence" value="ECO:0007669"/>
    <property type="project" value="UniProtKB-UniRule"/>
</dbReference>
<accession>A0AAE0ZIM2</accession>
<dbReference type="SUPFAM" id="SSF57850">
    <property type="entry name" value="RING/U-box"/>
    <property type="match status" value="1"/>
</dbReference>
<name>A0AAE0ZIM2_9GAST</name>
<evidence type="ECO:0000256" key="3">
    <source>
        <dbReference type="ARBA" id="ARBA00008704"/>
    </source>
</evidence>
<dbReference type="EMBL" id="JAWDGP010003866">
    <property type="protein sequence ID" value="KAK3770139.1"/>
    <property type="molecule type" value="Genomic_DNA"/>
</dbReference>
<evidence type="ECO:0000256" key="1">
    <source>
        <dbReference type="ARBA" id="ARBA00004585"/>
    </source>
</evidence>
<evidence type="ECO:0000313" key="18">
    <source>
        <dbReference type="Proteomes" id="UP001283361"/>
    </source>
</evidence>
<dbReference type="InterPro" id="IPR013083">
    <property type="entry name" value="Znf_RING/FYVE/PHD"/>
</dbReference>
<dbReference type="AlphaFoldDB" id="A0AAE0ZIM2"/>
<dbReference type="InterPro" id="IPR017375">
    <property type="entry name" value="PEX12"/>
</dbReference>
<comment type="pathway">
    <text evidence="2">Protein modification; protein ubiquitination.</text>
</comment>
<comment type="similarity">
    <text evidence="3 15">Belongs to the pex2/pex10/pex12 family.</text>
</comment>
<keyword evidence="9" id="KW-0862">Zinc</keyword>
<evidence type="ECO:0000256" key="6">
    <source>
        <dbReference type="ARBA" id="ARBA00022692"/>
    </source>
</evidence>
<keyword evidence="10" id="KW-0653">Protein transport</keyword>
<comment type="function">
    <text evidence="15">Component of a retrotranslocation channel required for peroxisome organization by mediating export of the PEX5 receptor from peroxisomes to the cytosol, thereby promoting PEX5 recycling.</text>
</comment>
<evidence type="ECO:0000259" key="16">
    <source>
        <dbReference type="Pfam" id="PF04757"/>
    </source>
</evidence>
<evidence type="ECO:0000256" key="15">
    <source>
        <dbReference type="PIRNR" id="PIRNR038074"/>
    </source>
</evidence>
<keyword evidence="18" id="KW-1185">Reference proteome</keyword>
<evidence type="ECO:0000256" key="9">
    <source>
        <dbReference type="ARBA" id="ARBA00022833"/>
    </source>
</evidence>
<keyword evidence="6" id="KW-0812">Transmembrane</keyword>
<evidence type="ECO:0000313" key="17">
    <source>
        <dbReference type="EMBL" id="KAK3770139.1"/>
    </source>
</evidence>
<proteinExistence type="inferred from homology"/>
<feature type="domain" description="Pex N-terminal" evidence="16">
    <location>
        <begin position="27"/>
        <end position="266"/>
    </location>
</feature>
<dbReference type="Proteomes" id="UP001283361">
    <property type="component" value="Unassembled WGS sequence"/>
</dbReference>
<evidence type="ECO:0000256" key="12">
    <source>
        <dbReference type="ARBA" id="ARBA00023136"/>
    </source>
</evidence>